<dbReference type="SUPFAM" id="SSF53335">
    <property type="entry name" value="S-adenosyl-L-methionine-dependent methyltransferases"/>
    <property type="match status" value="1"/>
</dbReference>
<evidence type="ECO:0000313" key="3">
    <source>
        <dbReference type="Proteomes" id="UP000285655"/>
    </source>
</evidence>
<dbReference type="GO" id="GO:0008757">
    <property type="term" value="F:S-adenosylmethionine-dependent methyltransferase activity"/>
    <property type="evidence" value="ECO:0007669"/>
    <property type="project" value="InterPro"/>
</dbReference>
<proteinExistence type="predicted"/>
<evidence type="ECO:0000313" key="2">
    <source>
        <dbReference type="EMBL" id="RJO61348.1"/>
    </source>
</evidence>
<dbReference type="Gene3D" id="3.40.50.150">
    <property type="entry name" value="Vaccinia Virus protein VP39"/>
    <property type="match status" value="1"/>
</dbReference>
<evidence type="ECO:0000259" key="1">
    <source>
        <dbReference type="Pfam" id="PF08241"/>
    </source>
</evidence>
<keyword evidence="2" id="KW-0489">Methyltransferase</keyword>
<protein>
    <submittedName>
        <fullName evidence="2">Class I SAM-dependent methyltransferase</fullName>
    </submittedName>
</protein>
<sequence>MKIINKISDRNRENKYNIFINLFSPNANTKILDVGASELEYRQTSNYLEKKYPYPGNITVLGIDDYNEFCIRYPQVTVVKYDGEVFPFEDNKFDMCWCNAVIEHVGDRRKQEIFLNEIIRVSKCAFISTPNKHFIYEPHTKVLFLHFLPKNIFNSIVKLIGKPWAGGDYMHLLGERDIVNLLNKCNIDKYRIIKNKLLCFTIDFVIIINEPGLV</sequence>
<dbReference type="InterPro" id="IPR013216">
    <property type="entry name" value="Methyltransf_11"/>
</dbReference>
<name>A0A419DE41_9BACT</name>
<dbReference type="AlphaFoldDB" id="A0A419DE41"/>
<gene>
    <name evidence="2" type="ORF">C4544_03155</name>
</gene>
<keyword evidence="2" id="KW-0808">Transferase</keyword>
<reference evidence="2 3" key="1">
    <citation type="journal article" date="2017" name="ISME J.">
        <title>Energy and carbon metabolisms in a deep terrestrial subsurface fluid microbial community.</title>
        <authorList>
            <person name="Momper L."/>
            <person name="Jungbluth S.P."/>
            <person name="Lee M.D."/>
            <person name="Amend J.P."/>
        </authorList>
    </citation>
    <scope>NUCLEOTIDE SEQUENCE [LARGE SCALE GENOMIC DNA]</scope>
    <source>
        <strain evidence="2">SURF_29</strain>
    </source>
</reference>
<dbReference type="Proteomes" id="UP000285655">
    <property type="component" value="Unassembled WGS sequence"/>
</dbReference>
<dbReference type="EMBL" id="QZJW01000020">
    <property type="protein sequence ID" value="RJO61348.1"/>
    <property type="molecule type" value="Genomic_DNA"/>
</dbReference>
<feature type="domain" description="Methyltransferase type 11" evidence="1">
    <location>
        <begin position="58"/>
        <end position="123"/>
    </location>
</feature>
<dbReference type="Pfam" id="PF08241">
    <property type="entry name" value="Methyltransf_11"/>
    <property type="match status" value="1"/>
</dbReference>
<comment type="caution">
    <text evidence="2">The sequence shown here is derived from an EMBL/GenBank/DDBJ whole genome shotgun (WGS) entry which is preliminary data.</text>
</comment>
<dbReference type="GO" id="GO:0032259">
    <property type="term" value="P:methylation"/>
    <property type="evidence" value="ECO:0007669"/>
    <property type="project" value="UniProtKB-KW"/>
</dbReference>
<accession>A0A419DE41</accession>
<dbReference type="InterPro" id="IPR029063">
    <property type="entry name" value="SAM-dependent_MTases_sf"/>
</dbReference>
<organism evidence="2 3">
    <name type="scientific">candidate division WS5 bacterium</name>
    <dbReference type="NCBI Taxonomy" id="2093353"/>
    <lineage>
        <taxon>Bacteria</taxon>
        <taxon>candidate division WS5</taxon>
    </lineage>
</organism>